<organism evidence="2 3">
    <name type="scientific">Leptospirillum ferrodiazotrophum</name>
    <dbReference type="NCBI Taxonomy" id="412449"/>
    <lineage>
        <taxon>Bacteria</taxon>
        <taxon>Pseudomonadati</taxon>
        <taxon>Nitrospirota</taxon>
        <taxon>Nitrospiria</taxon>
        <taxon>Nitrospirales</taxon>
        <taxon>Nitrospiraceae</taxon>
        <taxon>Leptospirillum</taxon>
    </lineage>
</organism>
<name>C6HTU3_9BACT</name>
<feature type="compositionally biased region" description="Polar residues" evidence="1">
    <location>
        <begin position="211"/>
        <end position="222"/>
    </location>
</feature>
<proteinExistence type="predicted"/>
<dbReference type="AlphaFoldDB" id="C6HTU3"/>
<gene>
    <name evidence="2" type="ORF">UBAL3_44810009</name>
</gene>
<keyword evidence="3" id="KW-1185">Reference proteome</keyword>
<evidence type="ECO:0000313" key="2">
    <source>
        <dbReference type="EMBL" id="EES53871.1"/>
    </source>
</evidence>
<evidence type="ECO:0000313" key="3">
    <source>
        <dbReference type="Proteomes" id="UP000009374"/>
    </source>
</evidence>
<protein>
    <submittedName>
        <fullName evidence="2">Uncharacterized protein</fullName>
    </submittedName>
</protein>
<evidence type="ECO:0000256" key="1">
    <source>
        <dbReference type="SAM" id="MobiDB-lite"/>
    </source>
</evidence>
<accession>C6HTU3</accession>
<dbReference type="Proteomes" id="UP000009374">
    <property type="component" value="Unassembled WGS sequence"/>
</dbReference>
<feature type="region of interest" description="Disordered" evidence="1">
    <location>
        <begin position="207"/>
        <end position="231"/>
    </location>
</feature>
<sequence>MWIKNIIFGKKSLRANDRKNPENCSHRSFRNHKLPPFRTLKLSALLLSFLVPGCTNPGLHLANAQDSFAQDPFVYSEISSSRSEPLKVFSDTLYASRQVELRTTVYLPSSALRKIGMDHVEGWDYEARTVNAPLYPSKKGGDRSVVTEIEIIAFPNAKRSDLVVLDEKNRVFLLHLVPHPKTVGDKPFYSRDVSWWPATGSFSSEGLWPLGNNSPQHSSHPTKNGKGNHVR</sequence>
<reference evidence="2 3" key="1">
    <citation type="journal article" date="2009" name="Appl. Environ. Microbiol.">
        <title>Community genomic and proteomic analyses of chemoautotrophic iron-oxidizing "Leptospirillum rubarum" (Group II) and "Leptospirillum ferrodiazotrophum" (Group III) bacteria in acid mine drainage biofilms.</title>
        <authorList>
            <person name="Goltsman D.S."/>
            <person name="Denef V.J."/>
            <person name="Singer S.W."/>
            <person name="VerBerkmoes N.C."/>
            <person name="Lefsrud M."/>
            <person name="Mueller R.S."/>
            <person name="Dick G.J."/>
            <person name="Sun C.L."/>
            <person name="Wheeler K.E."/>
            <person name="Zemla A."/>
            <person name="Baker B.J."/>
            <person name="Hauser L."/>
            <person name="Land M."/>
            <person name="Shah M.B."/>
            <person name="Thelen M.P."/>
            <person name="Hettich R.L."/>
            <person name="Banfield J.F."/>
        </authorList>
    </citation>
    <scope>NUCLEOTIDE SEQUENCE [LARGE SCALE GENOMIC DNA]</scope>
</reference>
<dbReference type="EMBL" id="GG693852">
    <property type="protein sequence ID" value="EES53871.1"/>
    <property type="molecule type" value="Genomic_DNA"/>
</dbReference>